<keyword evidence="2" id="KW-1185">Reference proteome</keyword>
<name>A0A0V0TLS0_9BILA</name>
<gene>
    <name evidence="1" type="ORF">T05_10679</name>
</gene>
<proteinExistence type="predicted"/>
<accession>A0A0V0TLS0</accession>
<dbReference type="EMBL" id="JYDJ01000216">
    <property type="protein sequence ID" value="KRX39938.1"/>
    <property type="molecule type" value="Genomic_DNA"/>
</dbReference>
<dbReference type="OrthoDB" id="10347070at2759"/>
<sequence length="66" mass="7713">MFIHCSTQSKELSRKWKVEKDEERMQITNPSSSGSLVVAITHSCKNYQIFNKNIQHPKAKPFPDHR</sequence>
<organism evidence="1 2">
    <name type="scientific">Trichinella murrelli</name>
    <dbReference type="NCBI Taxonomy" id="144512"/>
    <lineage>
        <taxon>Eukaryota</taxon>
        <taxon>Metazoa</taxon>
        <taxon>Ecdysozoa</taxon>
        <taxon>Nematoda</taxon>
        <taxon>Enoplea</taxon>
        <taxon>Dorylaimia</taxon>
        <taxon>Trichinellida</taxon>
        <taxon>Trichinellidae</taxon>
        <taxon>Trichinella</taxon>
    </lineage>
</organism>
<evidence type="ECO:0000313" key="1">
    <source>
        <dbReference type="EMBL" id="KRX39938.1"/>
    </source>
</evidence>
<evidence type="ECO:0000313" key="2">
    <source>
        <dbReference type="Proteomes" id="UP000055048"/>
    </source>
</evidence>
<dbReference type="Proteomes" id="UP000055048">
    <property type="component" value="Unassembled WGS sequence"/>
</dbReference>
<dbReference type="AlphaFoldDB" id="A0A0V0TLS0"/>
<comment type="caution">
    <text evidence="1">The sequence shown here is derived from an EMBL/GenBank/DDBJ whole genome shotgun (WGS) entry which is preliminary data.</text>
</comment>
<reference evidence="1 2" key="1">
    <citation type="submission" date="2015-01" db="EMBL/GenBank/DDBJ databases">
        <title>Evolution of Trichinella species and genotypes.</title>
        <authorList>
            <person name="Korhonen P.K."/>
            <person name="Edoardo P."/>
            <person name="Giuseppe L.R."/>
            <person name="Gasser R.B."/>
        </authorList>
    </citation>
    <scope>NUCLEOTIDE SEQUENCE [LARGE SCALE GENOMIC DNA]</scope>
    <source>
        <strain evidence="1">ISS417</strain>
    </source>
</reference>
<protein>
    <submittedName>
        <fullName evidence="1">Uncharacterized protein</fullName>
    </submittedName>
</protein>